<dbReference type="Pfam" id="PF00319">
    <property type="entry name" value="SRF-TF"/>
    <property type="match status" value="1"/>
</dbReference>
<dbReference type="FunFam" id="3.40.1810.10:FF:000018">
    <property type="entry name" value="agamous-like MADS-box protein AGL80"/>
    <property type="match status" value="1"/>
</dbReference>
<dbReference type="PROSITE" id="PS50066">
    <property type="entry name" value="MADS_BOX_2"/>
    <property type="match status" value="1"/>
</dbReference>
<comment type="subcellular location">
    <subcellularLocation>
        <location evidence="1">Nucleus</location>
    </subcellularLocation>
</comment>
<feature type="domain" description="MADS-box" evidence="7">
    <location>
        <begin position="1"/>
        <end position="49"/>
    </location>
</feature>
<evidence type="ECO:0000256" key="6">
    <source>
        <dbReference type="SAM" id="Coils"/>
    </source>
</evidence>
<dbReference type="GO" id="GO:0046983">
    <property type="term" value="F:protein dimerization activity"/>
    <property type="evidence" value="ECO:0007669"/>
    <property type="project" value="InterPro"/>
</dbReference>
<evidence type="ECO:0000313" key="8">
    <source>
        <dbReference type="EMBL" id="XBP28210.1"/>
    </source>
</evidence>
<evidence type="ECO:0000256" key="4">
    <source>
        <dbReference type="ARBA" id="ARBA00023163"/>
    </source>
</evidence>
<dbReference type="InterPro" id="IPR033897">
    <property type="entry name" value="SRF-like_MADS-box"/>
</dbReference>
<reference evidence="8" key="1">
    <citation type="journal article" date="2024" name="Front. Plant Sci.">
        <title>Genome-wide analysis of the MADS-box gene family of sea buckthorn (Hippophae rhamnoides ssp. sinensis) and their potential role in floral organ development.</title>
        <authorList>
            <person name="Zhao J."/>
            <person name="Xu Y."/>
            <person name="Zhang Z."/>
            <person name="Zhao M."/>
            <person name="Li K."/>
            <person name="Wang F."/>
            <person name="Sun K."/>
        </authorList>
    </citation>
    <scope>NUCLEOTIDE SEQUENCE</scope>
</reference>
<keyword evidence="2" id="KW-0805">Transcription regulation</keyword>
<sequence length="279" mass="32456">MTRKKVKLEYITNDTARKSTFKKRKKGFLKKIDELKTLCDIDTCAIIYSPYDSQPEVFPSPMGAQRVITNFKRMPQMEQCKKMVNQEGFIKQRISKINDQVKKLIKDNREKEMTRVMFQSMIGMGLHGLNMLDFNDLNWLISQNLKDIQKRMENLNKEAHQGSRQLQLVNPTMVATPVHIPVPVPALIPVPAPTPTSMPVQIDLAMLMNNHGENQVQMDTRGMERQSIYDMNMDAMMQRQPWFNDVVNQEENVDFNGEDLIMPFEDQNFNTIWSNPFLP</sequence>
<dbReference type="CDD" id="cd00266">
    <property type="entry name" value="MADS_SRF_like"/>
    <property type="match status" value="1"/>
</dbReference>
<dbReference type="GO" id="GO:0005634">
    <property type="term" value="C:nucleus"/>
    <property type="evidence" value="ECO:0007669"/>
    <property type="project" value="UniProtKB-SubCell"/>
</dbReference>
<dbReference type="InterPro" id="IPR036879">
    <property type="entry name" value="TF_MADSbox_sf"/>
</dbReference>
<dbReference type="GO" id="GO:0000987">
    <property type="term" value="F:cis-regulatory region sequence-specific DNA binding"/>
    <property type="evidence" value="ECO:0007669"/>
    <property type="project" value="InterPro"/>
</dbReference>
<dbReference type="AlphaFoldDB" id="A0AAU7LJC2"/>
<dbReference type="PRINTS" id="PR00404">
    <property type="entry name" value="MADSDOMAIN"/>
</dbReference>
<dbReference type="EMBL" id="PP400850">
    <property type="protein sequence ID" value="XBP28210.1"/>
    <property type="molecule type" value="mRNA"/>
</dbReference>
<dbReference type="GO" id="GO:0000981">
    <property type="term" value="F:DNA-binding transcription factor activity, RNA polymerase II-specific"/>
    <property type="evidence" value="ECO:0007669"/>
    <property type="project" value="InterPro"/>
</dbReference>
<dbReference type="SMART" id="SM00432">
    <property type="entry name" value="MADS"/>
    <property type="match status" value="1"/>
</dbReference>
<evidence type="ECO:0000256" key="5">
    <source>
        <dbReference type="ARBA" id="ARBA00023242"/>
    </source>
</evidence>
<dbReference type="Gene3D" id="3.40.1810.10">
    <property type="entry name" value="Transcription factor, MADS-box"/>
    <property type="match status" value="1"/>
</dbReference>
<feature type="coiled-coil region" evidence="6">
    <location>
        <begin position="138"/>
        <end position="165"/>
    </location>
</feature>
<dbReference type="InterPro" id="IPR002100">
    <property type="entry name" value="TF_MADSbox"/>
</dbReference>
<gene>
    <name evidence="8" type="primary">MADS15</name>
</gene>
<keyword evidence="6" id="KW-0175">Coiled coil</keyword>
<dbReference type="GO" id="GO:0045944">
    <property type="term" value="P:positive regulation of transcription by RNA polymerase II"/>
    <property type="evidence" value="ECO:0007669"/>
    <property type="project" value="InterPro"/>
</dbReference>
<dbReference type="PANTHER" id="PTHR48019">
    <property type="entry name" value="SERUM RESPONSE FACTOR HOMOLOG"/>
    <property type="match status" value="1"/>
</dbReference>
<evidence type="ECO:0000256" key="1">
    <source>
        <dbReference type="ARBA" id="ARBA00004123"/>
    </source>
</evidence>
<evidence type="ECO:0000256" key="3">
    <source>
        <dbReference type="ARBA" id="ARBA00023125"/>
    </source>
</evidence>
<dbReference type="InterPro" id="IPR050142">
    <property type="entry name" value="MADS-box/MEF2_TF"/>
</dbReference>
<accession>A0AAU7LJC2</accession>
<protein>
    <submittedName>
        <fullName evidence="8">MADS15</fullName>
    </submittedName>
</protein>
<proteinExistence type="evidence at transcript level"/>
<evidence type="ECO:0000256" key="2">
    <source>
        <dbReference type="ARBA" id="ARBA00023015"/>
    </source>
</evidence>
<dbReference type="SUPFAM" id="SSF55455">
    <property type="entry name" value="SRF-like"/>
    <property type="match status" value="1"/>
</dbReference>
<keyword evidence="5" id="KW-0539">Nucleus</keyword>
<reference evidence="8" key="2">
    <citation type="submission" date="2024-02" db="EMBL/GenBank/DDBJ databases">
        <authorList>
            <person name="Xu Y."/>
            <person name="Zhao J."/>
        </authorList>
    </citation>
    <scope>NUCLEOTIDE SEQUENCE</scope>
</reference>
<evidence type="ECO:0000259" key="7">
    <source>
        <dbReference type="PROSITE" id="PS50066"/>
    </source>
</evidence>
<name>A0AAU7LJC2_9ROSA</name>
<keyword evidence="4" id="KW-0804">Transcription</keyword>
<keyword evidence="3" id="KW-0238">DNA-binding</keyword>
<organism evidence="8">
    <name type="scientific">Hippophae rhamnoides</name>
    <name type="common">sea-buckthorn</name>
    <dbReference type="NCBI Taxonomy" id="193516"/>
    <lineage>
        <taxon>Eukaryota</taxon>
        <taxon>Viridiplantae</taxon>
        <taxon>Streptophyta</taxon>
        <taxon>Embryophyta</taxon>
        <taxon>Tracheophyta</taxon>
        <taxon>Spermatophyta</taxon>
        <taxon>Magnoliopsida</taxon>
        <taxon>eudicotyledons</taxon>
        <taxon>Gunneridae</taxon>
        <taxon>Pentapetalae</taxon>
        <taxon>rosids</taxon>
        <taxon>fabids</taxon>
        <taxon>Rosales</taxon>
        <taxon>Elaeagnaceae</taxon>
        <taxon>Hippophae</taxon>
    </lineage>
</organism>